<dbReference type="EMBL" id="LAZR01000009">
    <property type="protein sequence ID" value="KKO08400.1"/>
    <property type="molecule type" value="Genomic_DNA"/>
</dbReference>
<protein>
    <submittedName>
        <fullName evidence="1">Uncharacterized protein</fullName>
    </submittedName>
</protein>
<comment type="caution">
    <text evidence="1">The sequence shown here is derived from an EMBL/GenBank/DDBJ whole genome shotgun (WGS) entry which is preliminary data.</text>
</comment>
<organism evidence="1">
    <name type="scientific">marine sediment metagenome</name>
    <dbReference type="NCBI Taxonomy" id="412755"/>
    <lineage>
        <taxon>unclassified sequences</taxon>
        <taxon>metagenomes</taxon>
        <taxon>ecological metagenomes</taxon>
    </lineage>
</organism>
<name>A0A0F9VWB8_9ZZZZ</name>
<dbReference type="AlphaFoldDB" id="A0A0F9VWB8"/>
<proteinExistence type="predicted"/>
<accession>A0A0F9VWB8</accession>
<sequence length="214" mass="23574">MSFRRHIMSSMRNAKRNALHKIVKTITSISDGAADGARDAALNQLATSHWMIMSDTAGTPAAEPDVVRAWSNRGPERVLRDARDFLIREADMAIEKTDYNAKVFAERAIFQISRCLSKTNIEDVHVELLQAAELLHEDLKRILSTHEVASADTIVIPVREICGLDGQPDARGKDAGDTEAAIEVAHCMAEGLRLEAEARELARISEMEEISGPS</sequence>
<reference evidence="1" key="1">
    <citation type="journal article" date="2015" name="Nature">
        <title>Complex archaea that bridge the gap between prokaryotes and eukaryotes.</title>
        <authorList>
            <person name="Spang A."/>
            <person name="Saw J.H."/>
            <person name="Jorgensen S.L."/>
            <person name="Zaremba-Niedzwiedzka K."/>
            <person name="Martijn J."/>
            <person name="Lind A.E."/>
            <person name="van Eijk R."/>
            <person name="Schleper C."/>
            <person name="Guy L."/>
            <person name="Ettema T.J."/>
        </authorList>
    </citation>
    <scope>NUCLEOTIDE SEQUENCE</scope>
</reference>
<evidence type="ECO:0000313" key="1">
    <source>
        <dbReference type="EMBL" id="KKO08400.1"/>
    </source>
</evidence>
<gene>
    <name evidence="1" type="ORF">LCGC14_0043380</name>
</gene>